<evidence type="ECO:0000313" key="1">
    <source>
        <dbReference type="EMBL" id="ERN00456.1"/>
    </source>
</evidence>
<dbReference type="Proteomes" id="UP000017836">
    <property type="component" value="Unassembled WGS sequence"/>
</dbReference>
<accession>W1NYS2</accession>
<dbReference type="AlphaFoldDB" id="W1NYS2"/>
<dbReference type="HOGENOM" id="CLU_159057_0_0_1"/>
<proteinExistence type="predicted"/>
<sequence length="95" mass="9813">MPALGTSSTISTSIGVNIMGGRVETVQISTFAGLMGGAAGVAPAVDEPLLFGRVLFFKIVGADWGPFDPFLFSPSYLFSPTPRGTLLSHALVGIL</sequence>
<reference evidence="2" key="1">
    <citation type="journal article" date="2013" name="Science">
        <title>The Amborella genome and the evolution of flowering plants.</title>
        <authorList>
            <consortium name="Amborella Genome Project"/>
        </authorList>
    </citation>
    <scope>NUCLEOTIDE SEQUENCE [LARGE SCALE GENOMIC DNA]</scope>
</reference>
<dbReference type="EMBL" id="KI394904">
    <property type="protein sequence ID" value="ERN00456.1"/>
    <property type="molecule type" value="Genomic_DNA"/>
</dbReference>
<evidence type="ECO:0000313" key="2">
    <source>
        <dbReference type="Proteomes" id="UP000017836"/>
    </source>
</evidence>
<keyword evidence="2" id="KW-1185">Reference proteome</keyword>
<name>W1NYS2_AMBTC</name>
<dbReference type="Gramene" id="ERN00456">
    <property type="protein sequence ID" value="ERN00456"/>
    <property type="gene ID" value="AMTR_s00100p00141790"/>
</dbReference>
<organism evidence="1 2">
    <name type="scientific">Amborella trichopoda</name>
    <dbReference type="NCBI Taxonomy" id="13333"/>
    <lineage>
        <taxon>Eukaryota</taxon>
        <taxon>Viridiplantae</taxon>
        <taxon>Streptophyta</taxon>
        <taxon>Embryophyta</taxon>
        <taxon>Tracheophyta</taxon>
        <taxon>Spermatophyta</taxon>
        <taxon>Magnoliopsida</taxon>
        <taxon>Amborellales</taxon>
        <taxon>Amborellaceae</taxon>
        <taxon>Amborella</taxon>
    </lineage>
</organism>
<protein>
    <submittedName>
        <fullName evidence="1">Uncharacterized protein</fullName>
    </submittedName>
</protein>
<gene>
    <name evidence="1" type="ORF">AMTR_s00100p00141790</name>
</gene>